<dbReference type="AlphaFoldDB" id="A0A2S4V6C0"/>
<organism evidence="2 3">
    <name type="scientific">Puccinia striiformis</name>
    <dbReference type="NCBI Taxonomy" id="27350"/>
    <lineage>
        <taxon>Eukaryota</taxon>
        <taxon>Fungi</taxon>
        <taxon>Dikarya</taxon>
        <taxon>Basidiomycota</taxon>
        <taxon>Pucciniomycotina</taxon>
        <taxon>Pucciniomycetes</taxon>
        <taxon>Pucciniales</taxon>
        <taxon>Pucciniaceae</taxon>
        <taxon>Puccinia</taxon>
    </lineage>
</organism>
<comment type="caution">
    <text evidence="2">The sequence shown here is derived from an EMBL/GenBank/DDBJ whole genome shotgun (WGS) entry which is preliminary data.</text>
</comment>
<accession>A0A2S4V6C0</accession>
<evidence type="ECO:0000313" key="2">
    <source>
        <dbReference type="EMBL" id="POW05005.1"/>
    </source>
</evidence>
<dbReference type="VEuPathDB" id="FungiDB:PSHT_00855"/>
<dbReference type="Proteomes" id="UP000239156">
    <property type="component" value="Unassembled WGS sequence"/>
</dbReference>
<keyword evidence="3" id="KW-1185">Reference proteome</keyword>
<protein>
    <submittedName>
        <fullName evidence="2">Uncharacterized protein</fullName>
    </submittedName>
</protein>
<gene>
    <name evidence="2" type="ORF">PSTT_10012</name>
</gene>
<sequence>MDRASLDVFREELVDKLAEFYDEQDVSGGDVEASDFFGTSAAELLVTNLHNIESPSDIRYHIGGECFDGQLQWLMKTISSFKINQEANTAARCTIQPAPKKKRCLTSTATQPTPSECLTQPAALGTNTNPSAPDAPLSKKAQAQRARDLKKLAKEKKVLNRLGEINWPVLQKQARRNIIWTCSRC</sequence>
<feature type="region of interest" description="Disordered" evidence="1">
    <location>
        <begin position="104"/>
        <end position="142"/>
    </location>
</feature>
<proteinExistence type="predicted"/>
<reference evidence="2" key="1">
    <citation type="submission" date="2017-12" db="EMBL/GenBank/DDBJ databases">
        <title>Gene loss provides genomic basis for host adaptation in cereal stripe rust fungi.</title>
        <authorList>
            <person name="Xia C."/>
        </authorList>
    </citation>
    <scope>NUCLEOTIDE SEQUENCE [LARGE SCALE GENOMIC DNA]</scope>
    <source>
        <strain evidence="2">93-210</strain>
    </source>
</reference>
<dbReference type="VEuPathDB" id="FungiDB:PSTT_10012"/>
<feature type="compositionally biased region" description="Polar residues" evidence="1">
    <location>
        <begin position="105"/>
        <end position="118"/>
    </location>
</feature>
<name>A0A2S4V6C0_9BASI</name>
<evidence type="ECO:0000313" key="3">
    <source>
        <dbReference type="Proteomes" id="UP000239156"/>
    </source>
</evidence>
<evidence type="ECO:0000256" key="1">
    <source>
        <dbReference type="SAM" id="MobiDB-lite"/>
    </source>
</evidence>
<dbReference type="EMBL" id="PKSL01000104">
    <property type="protein sequence ID" value="POW05005.1"/>
    <property type="molecule type" value="Genomic_DNA"/>
</dbReference>